<evidence type="ECO:0000313" key="8">
    <source>
        <dbReference type="Proteomes" id="UP000297225"/>
    </source>
</evidence>
<keyword evidence="5" id="KW-0949">S-adenosyl-L-methionine</keyword>
<accession>A0A4Y8WR86</accession>
<evidence type="ECO:0000256" key="2">
    <source>
        <dbReference type="ARBA" id="ARBA00022573"/>
    </source>
</evidence>
<dbReference type="GO" id="GO:0032259">
    <property type="term" value="P:methylation"/>
    <property type="evidence" value="ECO:0007669"/>
    <property type="project" value="UniProtKB-KW"/>
</dbReference>
<dbReference type="Gene3D" id="3.40.1010.10">
    <property type="entry name" value="Cobalt-precorrin-4 Transmethylase, Domain 1"/>
    <property type="match status" value="1"/>
</dbReference>
<dbReference type="CDD" id="cd11644">
    <property type="entry name" value="Precorrin-6Y-MT"/>
    <property type="match status" value="1"/>
</dbReference>
<dbReference type="CDD" id="cd02440">
    <property type="entry name" value="AdoMet_MTases"/>
    <property type="match status" value="1"/>
</dbReference>
<dbReference type="SUPFAM" id="SSF53335">
    <property type="entry name" value="S-adenosyl-L-methionine-dependent methyltransferases"/>
    <property type="match status" value="1"/>
</dbReference>
<dbReference type="GO" id="GO:0009236">
    <property type="term" value="P:cobalamin biosynthetic process"/>
    <property type="evidence" value="ECO:0007669"/>
    <property type="project" value="UniProtKB-UniPathway"/>
</dbReference>
<dbReference type="InterPro" id="IPR000878">
    <property type="entry name" value="4pyrrol_Mease"/>
</dbReference>
<dbReference type="PANTHER" id="PTHR43182">
    <property type="entry name" value="COBALT-PRECORRIN-6B C(15)-METHYLTRANSFERASE (DECARBOXYLATING)"/>
    <property type="match status" value="1"/>
</dbReference>
<keyword evidence="2" id="KW-0169">Cobalamin biosynthesis</keyword>
<proteinExistence type="predicted"/>
<gene>
    <name evidence="7" type="primary">cbiE</name>
    <name evidence="7" type="ORF">E4P47_02655</name>
</gene>
<dbReference type="SUPFAM" id="SSF53790">
    <property type="entry name" value="Tetrapyrrole methylase"/>
    <property type="match status" value="1"/>
</dbReference>
<dbReference type="Proteomes" id="UP000297225">
    <property type="component" value="Unassembled WGS sequence"/>
</dbReference>
<dbReference type="InterPro" id="IPR029063">
    <property type="entry name" value="SAM-dependent_MTases_sf"/>
</dbReference>
<name>A0A4Y8WR86_9PORP</name>
<keyword evidence="3 7" id="KW-0489">Methyltransferase</keyword>
<evidence type="ECO:0000256" key="3">
    <source>
        <dbReference type="ARBA" id="ARBA00022603"/>
    </source>
</evidence>
<evidence type="ECO:0000256" key="1">
    <source>
        <dbReference type="ARBA" id="ARBA00004953"/>
    </source>
</evidence>
<dbReference type="InterPro" id="IPR035996">
    <property type="entry name" value="4pyrrol_Methylase_sf"/>
</dbReference>
<dbReference type="InterPro" id="IPR014777">
    <property type="entry name" value="4pyrrole_Mease_sub1"/>
</dbReference>
<dbReference type="GO" id="GO:0008276">
    <property type="term" value="F:protein methyltransferase activity"/>
    <property type="evidence" value="ECO:0007669"/>
    <property type="project" value="InterPro"/>
</dbReference>
<dbReference type="InterPro" id="IPR014008">
    <property type="entry name" value="Cbl_synth_MTase_CbiT"/>
</dbReference>
<dbReference type="NCBIfam" id="TIGR02467">
    <property type="entry name" value="CbiE"/>
    <property type="match status" value="1"/>
</dbReference>
<dbReference type="OrthoDB" id="9780707at2"/>
<dbReference type="STRING" id="1122973.GCA_000379925_01846"/>
<keyword evidence="4 7" id="KW-0808">Transferase</keyword>
<evidence type="ECO:0000313" key="7">
    <source>
        <dbReference type="EMBL" id="TFH96298.1"/>
    </source>
</evidence>
<dbReference type="EMBL" id="SPNC01000024">
    <property type="protein sequence ID" value="TFH96298.1"/>
    <property type="molecule type" value="Genomic_DNA"/>
</dbReference>
<protein>
    <submittedName>
        <fullName evidence="7">Precorrin-6y C5,15-methyltransferase (Decarboxylating) subunit CbiE</fullName>
    </submittedName>
</protein>
<dbReference type="PIRSF" id="PIRSF036428">
    <property type="entry name" value="CobL"/>
    <property type="match status" value="1"/>
</dbReference>
<dbReference type="Gene3D" id="3.40.50.150">
    <property type="entry name" value="Vaccinia Virus protein VP39"/>
    <property type="match status" value="1"/>
</dbReference>
<keyword evidence="8" id="KW-1185">Reference proteome</keyword>
<dbReference type="InterPro" id="IPR050714">
    <property type="entry name" value="Cobalamin_biosynth_MTase"/>
</dbReference>
<dbReference type="RefSeq" id="WP_134849638.1">
    <property type="nucleotide sequence ID" value="NZ_CP197400.1"/>
</dbReference>
<evidence type="ECO:0000259" key="6">
    <source>
        <dbReference type="Pfam" id="PF00590"/>
    </source>
</evidence>
<comment type="caution">
    <text evidence="7">The sequence shown here is derived from an EMBL/GenBank/DDBJ whole genome shotgun (WGS) entry which is preliminary data.</text>
</comment>
<dbReference type="AlphaFoldDB" id="A0A4Y8WR86"/>
<evidence type="ECO:0000256" key="4">
    <source>
        <dbReference type="ARBA" id="ARBA00022679"/>
    </source>
</evidence>
<reference evidence="7 8" key="1">
    <citation type="submission" date="2019-03" db="EMBL/GenBank/DDBJ databases">
        <title>Porphyromonas levii Isolated from the Uterus of Dairy Cows.</title>
        <authorList>
            <person name="Francis A.M."/>
        </authorList>
    </citation>
    <scope>NUCLEOTIDE SEQUENCE [LARGE SCALE GENOMIC DNA]</scope>
    <source>
        <strain evidence="7 8">AF5678</strain>
    </source>
</reference>
<dbReference type="InterPro" id="IPR006365">
    <property type="entry name" value="Cbl_synth_CobL"/>
</dbReference>
<dbReference type="Pfam" id="PF00590">
    <property type="entry name" value="TP_methylase"/>
    <property type="match status" value="1"/>
</dbReference>
<dbReference type="PANTHER" id="PTHR43182:SF1">
    <property type="entry name" value="COBALT-PRECORRIN-7 C(5)-METHYLTRANSFERASE"/>
    <property type="match status" value="1"/>
</dbReference>
<evidence type="ECO:0000256" key="5">
    <source>
        <dbReference type="ARBA" id="ARBA00022691"/>
    </source>
</evidence>
<organism evidence="7 8">
    <name type="scientific">Porphyromonas levii</name>
    <dbReference type="NCBI Taxonomy" id="28114"/>
    <lineage>
        <taxon>Bacteria</taxon>
        <taxon>Pseudomonadati</taxon>
        <taxon>Bacteroidota</taxon>
        <taxon>Bacteroidia</taxon>
        <taxon>Bacteroidales</taxon>
        <taxon>Porphyromonadaceae</taxon>
        <taxon>Porphyromonas</taxon>
    </lineage>
</organism>
<dbReference type="NCBIfam" id="TIGR02469">
    <property type="entry name" value="CbiT"/>
    <property type="match status" value="1"/>
</dbReference>
<comment type="pathway">
    <text evidence="1">Cofactor biosynthesis; adenosylcobalamin biosynthesis.</text>
</comment>
<feature type="domain" description="Tetrapyrrole methylase" evidence="6">
    <location>
        <begin position="57"/>
        <end position="193"/>
    </location>
</feature>
<sequence length="394" mass="45085">MKIILIGTDDNRERYWPPELLELIKQSYYFSGGKRHHELIKPYLPEKYEWIDVVPPVPEVVRSYEGKDQVVVIASCDPIFHGIGQRIMAVFPEAEIALFPYFNSLQMLAHKALLPYQEMHVVSLTGRPWLAFDEALIQEEKMIGILTDNRMHTPRTIASRMLEYGYDNYDVYVGELLGNKKQERVTKLTVAEVAERDFEYPNNLILTRQVQRKRLFGIPDKLFTHLDGRERMITKMPIRLHTLSMLELYGKRILWDVGSCTGSVSVEAKLQFPHLEVVAFEIRPEGEGLLTENARKFGAPGIVFGGRDFLEADLATLPAPDAVFIGGHGGKMVEIMERIWQVLADDGVVVFNSVSDDSYRQFCDAVERVGGKIEEKTRLAVDQFNPIRVMKARK</sequence>
<dbReference type="InterPro" id="IPR012818">
    <property type="entry name" value="CbiE"/>
</dbReference>
<dbReference type="UniPathway" id="UPA00148"/>